<dbReference type="Proteomes" id="UP000814140">
    <property type="component" value="Unassembled WGS sequence"/>
</dbReference>
<keyword evidence="2" id="KW-1185">Reference proteome</keyword>
<protein>
    <submittedName>
        <fullName evidence="1">Uncharacterized protein</fullName>
    </submittedName>
</protein>
<evidence type="ECO:0000313" key="2">
    <source>
        <dbReference type="Proteomes" id="UP000814140"/>
    </source>
</evidence>
<comment type="caution">
    <text evidence="1">The sequence shown here is derived from an EMBL/GenBank/DDBJ whole genome shotgun (WGS) entry which is preliminary data.</text>
</comment>
<reference evidence="1" key="2">
    <citation type="journal article" date="2022" name="New Phytol.">
        <title>Evolutionary transition to the ectomycorrhizal habit in the genomes of a hyperdiverse lineage of mushroom-forming fungi.</title>
        <authorList>
            <person name="Looney B."/>
            <person name="Miyauchi S."/>
            <person name="Morin E."/>
            <person name="Drula E."/>
            <person name="Courty P.E."/>
            <person name="Kohler A."/>
            <person name="Kuo A."/>
            <person name="LaButti K."/>
            <person name="Pangilinan J."/>
            <person name="Lipzen A."/>
            <person name="Riley R."/>
            <person name="Andreopoulos W."/>
            <person name="He G."/>
            <person name="Johnson J."/>
            <person name="Nolan M."/>
            <person name="Tritt A."/>
            <person name="Barry K.W."/>
            <person name="Grigoriev I.V."/>
            <person name="Nagy L.G."/>
            <person name="Hibbett D."/>
            <person name="Henrissat B."/>
            <person name="Matheny P.B."/>
            <person name="Labbe J."/>
            <person name="Martin F.M."/>
        </authorList>
    </citation>
    <scope>NUCLEOTIDE SEQUENCE</scope>
    <source>
        <strain evidence="1">HHB10654</strain>
    </source>
</reference>
<gene>
    <name evidence="1" type="ORF">BV25DRAFT_1835326</name>
</gene>
<accession>A0ACB8TEZ8</accession>
<evidence type="ECO:0000313" key="1">
    <source>
        <dbReference type="EMBL" id="KAI0066981.1"/>
    </source>
</evidence>
<sequence>MHSSSSIAALLLIASAASPAVAAPIRSTKAREFDERADIVPILKTLGTGLLGGGAVAALDHFLKPSDSSSSRRDIDELEERADILPIIKTLGTGLLGGGAVAALDHFLKPSDSASSRREYDELEARVDILPIVKTLGTGLLGGGAVAALDHFLKPADASSSRRELTELEARSVISSLLGATEASLGNVVKTSAAAGLASGAVAGLGAEAEKLFGGSSRQVKRELEERLNLGPIEKGLIGTVTSLGVSGAASSLLDKVFGNNKRSLTTEEELVARSVIGSLLGATEASLGNVLKTSAAAGLASGAVAGLGAEAEKLLGGNSSKRELEERLNLGPIEKGLIGTATSLGVSGAASSLLDKVFGNNKRSLTAEEELVARSVIGSLLGATEASLGNVVKTSAAAGLASGAVAGLGAEAEKLFGGNSKRELEQRLNLGPIEKGLIGTATSLGVSGAASGLIDKIFGNRAFNDLD</sequence>
<dbReference type="EMBL" id="MU277191">
    <property type="protein sequence ID" value="KAI0066981.1"/>
    <property type="molecule type" value="Genomic_DNA"/>
</dbReference>
<name>A0ACB8TEZ8_9AGAM</name>
<organism evidence="1 2">
    <name type="scientific">Artomyces pyxidatus</name>
    <dbReference type="NCBI Taxonomy" id="48021"/>
    <lineage>
        <taxon>Eukaryota</taxon>
        <taxon>Fungi</taxon>
        <taxon>Dikarya</taxon>
        <taxon>Basidiomycota</taxon>
        <taxon>Agaricomycotina</taxon>
        <taxon>Agaricomycetes</taxon>
        <taxon>Russulales</taxon>
        <taxon>Auriscalpiaceae</taxon>
        <taxon>Artomyces</taxon>
    </lineage>
</organism>
<proteinExistence type="predicted"/>
<reference evidence="1" key="1">
    <citation type="submission" date="2021-03" db="EMBL/GenBank/DDBJ databases">
        <authorList>
            <consortium name="DOE Joint Genome Institute"/>
            <person name="Ahrendt S."/>
            <person name="Looney B.P."/>
            <person name="Miyauchi S."/>
            <person name="Morin E."/>
            <person name="Drula E."/>
            <person name="Courty P.E."/>
            <person name="Chicoki N."/>
            <person name="Fauchery L."/>
            <person name="Kohler A."/>
            <person name="Kuo A."/>
            <person name="Labutti K."/>
            <person name="Pangilinan J."/>
            <person name="Lipzen A."/>
            <person name="Riley R."/>
            <person name="Andreopoulos W."/>
            <person name="He G."/>
            <person name="Johnson J."/>
            <person name="Barry K.W."/>
            <person name="Grigoriev I.V."/>
            <person name="Nagy L."/>
            <person name="Hibbett D."/>
            <person name="Henrissat B."/>
            <person name="Matheny P.B."/>
            <person name="Labbe J."/>
            <person name="Martin F."/>
        </authorList>
    </citation>
    <scope>NUCLEOTIDE SEQUENCE</scope>
    <source>
        <strain evidence="1">HHB10654</strain>
    </source>
</reference>